<keyword evidence="2" id="KW-1185">Reference proteome</keyword>
<evidence type="ECO:0000313" key="2">
    <source>
        <dbReference type="Proteomes" id="UP001147830"/>
    </source>
</evidence>
<dbReference type="Proteomes" id="UP001147830">
    <property type="component" value="Unassembled WGS sequence"/>
</dbReference>
<organism evidence="1 2">
    <name type="scientific">Thalassolituus pacificus</name>
    <dbReference type="NCBI Taxonomy" id="2975440"/>
    <lineage>
        <taxon>Bacteria</taxon>
        <taxon>Pseudomonadati</taxon>
        <taxon>Pseudomonadota</taxon>
        <taxon>Gammaproteobacteria</taxon>
        <taxon>Oceanospirillales</taxon>
        <taxon>Oceanospirillaceae</taxon>
        <taxon>Thalassolituus</taxon>
    </lineage>
</organism>
<gene>
    <name evidence="1" type="ORF">NYR02_03865</name>
</gene>
<reference evidence="1" key="1">
    <citation type="journal article" date="2022" name="Front. Microbiol.">
        <title>Genome-based taxonomic rearrangement of Oceanobacter-related bacteria including the description of Thalassolituus hydrocarbonoclasticus sp. nov. and Thalassolituus pacificus sp. nov. and emended description of the genus Thalassolituus.</title>
        <authorList>
            <person name="Dong C."/>
            <person name="Wei L."/>
            <person name="Wang J."/>
            <person name="Lai Q."/>
            <person name="Huang Z."/>
            <person name="Shao Z."/>
        </authorList>
    </citation>
    <scope>NUCLEOTIDE SEQUENCE</scope>
    <source>
        <strain evidence="1">59MF3M-4</strain>
    </source>
</reference>
<comment type="caution">
    <text evidence="1">The sequence shown here is derived from an EMBL/GenBank/DDBJ whole genome shotgun (WGS) entry which is preliminary data.</text>
</comment>
<name>A0A9X3AEK5_9GAMM</name>
<reference evidence="1" key="2">
    <citation type="submission" date="2022-08" db="EMBL/GenBank/DDBJ databases">
        <authorList>
            <person name="Dong C."/>
        </authorList>
    </citation>
    <scope>NUCLEOTIDE SEQUENCE</scope>
    <source>
        <strain evidence="1">59MF3M-4</strain>
    </source>
</reference>
<protein>
    <submittedName>
        <fullName evidence="1">Uncharacterized protein</fullName>
    </submittedName>
</protein>
<dbReference type="EMBL" id="JAOANI010000012">
    <property type="protein sequence ID" value="MCT7358157.1"/>
    <property type="molecule type" value="Genomic_DNA"/>
</dbReference>
<dbReference type="AlphaFoldDB" id="A0A9X3AEK5"/>
<sequence>MAVAASLVACGGSGGGSSSSDRKPDPVAVSEGNLSQAVQIQGAVPVQTTIPENLTPISLSNSERVVVSANSSFSLNLSTPSVAGKNVAGYLIEFPDGTQQFIRAAQPSALAANVQAAYAEPAKKQSVSATKSKSVKRISQAYSPALAEAPRSGETTLTISGWGNGSFVLDQSLENLTLRILPLLVNESVANIAELTFAQILAADGFDMSMVQELALAVEAVATSTVQISLTWDTETDIDLYVLEPGFETQAAYEYDEDADYVVSYFNSISETSLGWLDRDNTEAYGPENITFNYQMPAGEYQVAVNYFSGEPETNYTVTITIGDNEPVIRKGTFIAGADNSGDLSDDAGTDVVYTFTVDGTLNSQLTPKIPLSQYRGVWQLPAESSMRGYFKIEDDGLLFYGIDDGETEGTANCESYGKVEMGFLPTGFRVDGGLQVSDAFISGENNYTYAYRTLMQVSDSAIEGCSISQGEELL</sequence>
<proteinExistence type="predicted"/>
<dbReference type="RefSeq" id="WP_260975077.1">
    <property type="nucleotide sequence ID" value="NZ_JAOANI010000012.1"/>
</dbReference>
<dbReference type="Gene3D" id="2.60.120.380">
    <property type="match status" value="1"/>
</dbReference>
<evidence type="ECO:0000313" key="1">
    <source>
        <dbReference type="EMBL" id="MCT7358157.1"/>
    </source>
</evidence>
<accession>A0A9X3AEK5</accession>